<evidence type="ECO:0000256" key="4">
    <source>
        <dbReference type="ARBA" id="ARBA00023064"/>
    </source>
</evidence>
<feature type="domain" description="6-phosphogluconate dehydrogenase C-terminal" evidence="5">
    <location>
        <begin position="170"/>
        <end position="298"/>
    </location>
</feature>
<dbReference type="Gene3D" id="1.10.1040.10">
    <property type="entry name" value="N-(1-d-carboxylethyl)-l-norvaline Dehydrogenase, domain 2"/>
    <property type="match status" value="1"/>
</dbReference>
<gene>
    <name evidence="6" type="ORF">SVA_2932</name>
</gene>
<organism evidence="6 7">
    <name type="scientific">Sulfurifustis variabilis</name>
    <dbReference type="NCBI Taxonomy" id="1675686"/>
    <lineage>
        <taxon>Bacteria</taxon>
        <taxon>Pseudomonadati</taxon>
        <taxon>Pseudomonadota</taxon>
        <taxon>Gammaproteobacteria</taxon>
        <taxon>Acidiferrobacterales</taxon>
        <taxon>Acidiferrobacteraceae</taxon>
        <taxon>Sulfurifustis</taxon>
    </lineage>
</organism>
<dbReference type="GO" id="GO:0016054">
    <property type="term" value="P:organic acid catabolic process"/>
    <property type="evidence" value="ECO:0007669"/>
    <property type="project" value="UniProtKB-ARBA"/>
</dbReference>
<dbReference type="OrthoDB" id="9804542at2"/>
<evidence type="ECO:0000313" key="6">
    <source>
        <dbReference type="EMBL" id="BAU49480.1"/>
    </source>
</evidence>
<dbReference type="UniPathway" id="UPA00115"/>
<evidence type="ECO:0000256" key="1">
    <source>
        <dbReference type="ARBA" id="ARBA00004959"/>
    </source>
</evidence>
<dbReference type="Pfam" id="PF00393">
    <property type="entry name" value="6PGD"/>
    <property type="match status" value="1"/>
</dbReference>
<reference evidence="6 7" key="1">
    <citation type="submission" date="2015-08" db="EMBL/GenBank/DDBJ databases">
        <title>Complete genome sequence of Sulfurifustis variabilis.</title>
        <authorList>
            <person name="Miura A."/>
            <person name="Kojima H."/>
            <person name="Fukui M."/>
        </authorList>
    </citation>
    <scope>NUCLEOTIDE SEQUENCE [LARGE SCALE GENOMIC DNA]</scope>
    <source>
        <strain evidence="7">skN76</strain>
    </source>
</reference>
<evidence type="ECO:0000259" key="5">
    <source>
        <dbReference type="SMART" id="SM01350"/>
    </source>
</evidence>
<dbReference type="NCBIfam" id="TIGR00872">
    <property type="entry name" value="gnd_rel"/>
    <property type="match status" value="1"/>
</dbReference>
<dbReference type="InterPro" id="IPR006115">
    <property type="entry name" value="6PGDH_NADP-bd"/>
</dbReference>
<dbReference type="GO" id="GO:0019521">
    <property type="term" value="P:D-gluconate metabolic process"/>
    <property type="evidence" value="ECO:0007669"/>
    <property type="project" value="UniProtKB-KW"/>
</dbReference>
<keyword evidence="3" id="KW-0560">Oxidoreductase</keyword>
<dbReference type="GO" id="GO:0050661">
    <property type="term" value="F:NADP binding"/>
    <property type="evidence" value="ECO:0007669"/>
    <property type="project" value="InterPro"/>
</dbReference>
<comment type="similarity">
    <text evidence="2">Belongs to the 6-phosphogluconate dehydrogenase family.</text>
</comment>
<sequence>MELGMIGLGRMGANMARRLRRGGVTVVGYNRDPAVTRQLAQEAGVQAAETVQQVVQKLVPPRLVWLMLPAGEVTQQHIDAVAPLLARGDVLVDGANSYYKDSMRRAAQLAQRGIKLVDAGVSGGVWGVHNGYALMVGGDYDAVRRLETVFKVLAPAPDKGWLHCGPAGSGHFVKMVHNGIEYGMMQAYAEGFALLKSREDFGLDLAAIAELWRHGSVVRSWLLDLTAEFLKSDQTLADIEPYVADSGEGRWTAIEAVEQGVPAPVMSLALMMRFASQGKSDYGDRMLAMMRKGFGGHAVKPGKKD</sequence>
<dbReference type="GO" id="GO:0004616">
    <property type="term" value="F:phosphogluconate dehydrogenase (decarboxylating) activity"/>
    <property type="evidence" value="ECO:0007669"/>
    <property type="project" value="InterPro"/>
</dbReference>
<dbReference type="PANTHER" id="PTHR11811">
    <property type="entry name" value="6-PHOSPHOGLUCONATE DEHYDROGENASE"/>
    <property type="match status" value="1"/>
</dbReference>
<keyword evidence="4" id="KW-0311">Gluconate utilization</keyword>
<accession>A0A1B4V7I1</accession>
<dbReference type="Proteomes" id="UP000218899">
    <property type="component" value="Chromosome"/>
</dbReference>
<dbReference type="NCBIfam" id="NF007161">
    <property type="entry name" value="PRK09599.1"/>
    <property type="match status" value="1"/>
</dbReference>
<dbReference type="InterPro" id="IPR002204">
    <property type="entry name" value="3-OH-isobutyrate_DH-rel_CS"/>
</dbReference>
<protein>
    <submittedName>
        <fullName evidence="6">6-phosphogluconate dehydrogenase</fullName>
    </submittedName>
</protein>
<dbReference type="InterPro" id="IPR006183">
    <property type="entry name" value="Pgluconate_DH"/>
</dbReference>
<dbReference type="SUPFAM" id="SSF51735">
    <property type="entry name" value="NAD(P)-binding Rossmann-fold domains"/>
    <property type="match status" value="1"/>
</dbReference>
<comment type="pathway">
    <text evidence="1">Carbohydrate degradation; pentose phosphate pathway.</text>
</comment>
<dbReference type="GO" id="GO:0006098">
    <property type="term" value="P:pentose-phosphate shunt"/>
    <property type="evidence" value="ECO:0007669"/>
    <property type="project" value="UniProtKB-UniPathway"/>
</dbReference>
<dbReference type="InterPro" id="IPR008927">
    <property type="entry name" value="6-PGluconate_DH-like_C_sf"/>
</dbReference>
<dbReference type="EMBL" id="AP014936">
    <property type="protein sequence ID" value="BAU49480.1"/>
    <property type="molecule type" value="Genomic_DNA"/>
</dbReference>
<dbReference type="InterPro" id="IPR036291">
    <property type="entry name" value="NAD(P)-bd_dom_sf"/>
</dbReference>
<dbReference type="InterPro" id="IPR013328">
    <property type="entry name" value="6PGD_dom2"/>
</dbReference>
<dbReference type="InterPro" id="IPR006114">
    <property type="entry name" value="6PGDH_C"/>
</dbReference>
<dbReference type="InterPro" id="IPR004849">
    <property type="entry name" value="6DGDH_YqeC"/>
</dbReference>
<dbReference type="AlphaFoldDB" id="A0A1B4V7I1"/>
<dbReference type="Gene3D" id="3.40.50.720">
    <property type="entry name" value="NAD(P)-binding Rossmann-like Domain"/>
    <property type="match status" value="1"/>
</dbReference>
<dbReference type="Pfam" id="PF03446">
    <property type="entry name" value="NAD_binding_2"/>
    <property type="match status" value="1"/>
</dbReference>
<proteinExistence type="inferred from homology"/>
<dbReference type="PROSITE" id="PS00895">
    <property type="entry name" value="3_HYDROXYISOBUT_DH"/>
    <property type="match status" value="1"/>
</dbReference>
<dbReference type="RefSeq" id="WP_096461880.1">
    <property type="nucleotide sequence ID" value="NZ_AP014936.1"/>
</dbReference>
<dbReference type="KEGG" id="sva:SVA_2932"/>
<keyword evidence="7" id="KW-1185">Reference proteome</keyword>
<dbReference type="PRINTS" id="PR00076">
    <property type="entry name" value="6PGDHDRGNASE"/>
</dbReference>
<name>A0A1B4V7I1_9GAMM</name>
<dbReference type="SUPFAM" id="SSF48179">
    <property type="entry name" value="6-phosphogluconate dehydrogenase C-terminal domain-like"/>
    <property type="match status" value="1"/>
</dbReference>
<dbReference type="SMART" id="SM01350">
    <property type="entry name" value="6PGD"/>
    <property type="match status" value="1"/>
</dbReference>
<evidence type="ECO:0000256" key="3">
    <source>
        <dbReference type="ARBA" id="ARBA00023002"/>
    </source>
</evidence>
<evidence type="ECO:0000313" key="7">
    <source>
        <dbReference type="Proteomes" id="UP000218899"/>
    </source>
</evidence>
<evidence type="ECO:0000256" key="2">
    <source>
        <dbReference type="ARBA" id="ARBA00008419"/>
    </source>
</evidence>